<organism evidence="6 7">
    <name type="scientific">Marinihelvus fidelis</name>
    <dbReference type="NCBI Taxonomy" id="2613842"/>
    <lineage>
        <taxon>Bacteria</taxon>
        <taxon>Pseudomonadati</taxon>
        <taxon>Pseudomonadota</taxon>
        <taxon>Gammaproteobacteria</taxon>
        <taxon>Chromatiales</taxon>
        <taxon>Wenzhouxiangellaceae</taxon>
        <taxon>Marinihelvus</taxon>
    </lineage>
</organism>
<dbReference type="CDD" id="cd03220">
    <property type="entry name" value="ABC_KpsT_Wzt"/>
    <property type="match status" value="1"/>
</dbReference>
<keyword evidence="3" id="KW-0547">Nucleotide-binding</keyword>
<accession>A0A5N0TE37</accession>
<dbReference type="InterPro" id="IPR015860">
    <property type="entry name" value="ABC_transpr_TagH-like"/>
</dbReference>
<dbReference type="PROSITE" id="PS50893">
    <property type="entry name" value="ABC_TRANSPORTER_2"/>
    <property type="match status" value="1"/>
</dbReference>
<reference evidence="6 7" key="1">
    <citation type="submission" date="2019-09" db="EMBL/GenBank/DDBJ databases">
        <title>Wenzhouxiangella sp. Genome sequencing and assembly.</title>
        <authorList>
            <person name="Zhang R."/>
        </authorList>
    </citation>
    <scope>NUCLEOTIDE SEQUENCE [LARGE SCALE GENOMIC DNA]</scope>
    <source>
        <strain evidence="6 7">W260</strain>
    </source>
</reference>
<keyword evidence="4 6" id="KW-0067">ATP-binding</keyword>
<gene>
    <name evidence="6" type="ORF">F3N42_03170</name>
</gene>
<evidence type="ECO:0000256" key="3">
    <source>
        <dbReference type="ARBA" id="ARBA00022741"/>
    </source>
</evidence>
<dbReference type="PANTHER" id="PTHR46743:SF2">
    <property type="entry name" value="TEICHOIC ACIDS EXPORT ATP-BINDING PROTEIN TAGH"/>
    <property type="match status" value="1"/>
</dbReference>
<proteinExistence type="inferred from homology"/>
<dbReference type="InterPro" id="IPR050683">
    <property type="entry name" value="Bact_Polysacc_Export_ATP-bd"/>
</dbReference>
<feature type="domain" description="ABC transporter" evidence="5">
    <location>
        <begin position="9"/>
        <end position="237"/>
    </location>
</feature>
<dbReference type="InterPro" id="IPR003439">
    <property type="entry name" value="ABC_transporter-like_ATP-bd"/>
</dbReference>
<evidence type="ECO:0000313" key="6">
    <source>
        <dbReference type="EMBL" id="KAA9133363.1"/>
    </source>
</evidence>
<dbReference type="EMBL" id="VYXP01000002">
    <property type="protein sequence ID" value="KAA9133363.1"/>
    <property type="molecule type" value="Genomic_DNA"/>
</dbReference>
<comment type="similarity">
    <text evidence="1">Belongs to the ABC transporter superfamily.</text>
</comment>
<dbReference type="GO" id="GO:0016887">
    <property type="term" value="F:ATP hydrolysis activity"/>
    <property type="evidence" value="ECO:0007669"/>
    <property type="project" value="InterPro"/>
</dbReference>
<dbReference type="Proteomes" id="UP000325372">
    <property type="component" value="Unassembled WGS sequence"/>
</dbReference>
<dbReference type="InterPro" id="IPR003593">
    <property type="entry name" value="AAA+_ATPase"/>
</dbReference>
<name>A0A5N0TE37_9GAMM</name>
<comment type="caution">
    <text evidence="6">The sequence shown here is derived from an EMBL/GenBank/DDBJ whole genome shotgun (WGS) entry which is preliminary data.</text>
</comment>
<evidence type="ECO:0000259" key="5">
    <source>
        <dbReference type="PROSITE" id="PS50893"/>
    </source>
</evidence>
<dbReference type="PROSITE" id="PS00211">
    <property type="entry name" value="ABC_TRANSPORTER_1"/>
    <property type="match status" value="1"/>
</dbReference>
<evidence type="ECO:0000256" key="4">
    <source>
        <dbReference type="ARBA" id="ARBA00022840"/>
    </source>
</evidence>
<dbReference type="GO" id="GO:0140359">
    <property type="term" value="F:ABC-type transporter activity"/>
    <property type="evidence" value="ECO:0007669"/>
    <property type="project" value="InterPro"/>
</dbReference>
<dbReference type="InterPro" id="IPR027417">
    <property type="entry name" value="P-loop_NTPase"/>
</dbReference>
<dbReference type="GO" id="GO:0016020">
    <property type="term" value="C:membrane"/>
    <property type="evidence" value="ECO:0007669"/>
    <property type="project" value="InterPro"/>
</dbReference>
<keyword evidence="2" id="KW-0813">Transport</keyword>
<dbReference type="RefSeq" id="WP_150862922.1">
    <property type="nucleotide sequence ID" value="NZ_VYXP01000002.1"/>
</dbReference>
<dbReference type="InterPro" id="IPR017871">
    <property type="entry name" value="ABC_transporter-like_CS"/>
</dbReference>
<dbReference type="GO" id="GO:0005524">
    <property type="term" value="F:ATP binding"/>
    <property type="evidence" value="ECO:0007669"/>
    <property type="project" value="UniProtKB-KW"/>
</dbReference>
<dbReference type="SUPFAM" id="SSF52540">
    <property type="entry name" value="P-loop containing nucleoside triphosphate hydrolases"/>
    <property type="match status" value="1"/>
</dbReference>
<dbReference type="AlphaFoldDB" id="A0A5N0TE37"/>
<protein>
    <submittedName>
        <fullName evidence="6">ABC transporter ATP-binding protein</fullName>
    </submittedName>
</protein>
<dbReference type="PANTHER" id="PTHR46743">
    <property type="entry name" value="TEICHOIC ACIDS EXPORT ATP-BINDING PROTEIN TAGH"/>
    <property type="match status" value="1"/>
</dbReference>
<evidence type="ECO:0000256" key="1">
    <source>
        <dbReference type="ARBA" id="ARBA00005417"/>
    </source>
</evidence>
<evidence type="ECO:0000313" key="7">
    <source>
        <dbReference type="Proteomes" id="UP000325372"/>
    </source>
</evidence>
<dbReference type="Pfam" id="PF00005">
    <property type="entry name" value="ABC_tran"/>
    <property type="match status" value="1"/>
</dbReference>
<evidence type="ECO:0000256" key="2">
    <source>
        <dbReference type="ARBA" id="ARBA00022448"/>
    </source>
</evidence>
<dbReference type="Gene3D" id="3.40.50.300">
    <property type="entry name" value="P-loop containing nucleotide triphosphate hydrolases"/>
    <property type="match status" value="1"/>
</dbReference>
<dbReference type="SMART" id="SM00382">
    <property type="entry name" value="AAA"/>
    <property type="match status" value="1"/>
</dbReference>
<sequence length="250" mass="27607">MSTSHRNVLEIENVGFSYHTRANFGRQHRIEALTDVTFSLRHGETLGVVGRNGCGKSTLLKLLSGIYRPEKGTITRHCKSVSLLSLSVGFDQLLTGSQNLVLSCMFLGHSRRDALRHHDEIVEFSGLGKFIDEPVKSYSSGMKARLGFAVGLTMKVDVLLIDEVLGVGDESFKRKAVNAMRERIDSDQSVVLVSHSLNRLRTLCDRVIWLEDGAIKAMGDPEDVVDQYMEAMEDSESVGNRPAQAAREAG</sequence>
<keyword evidence="7" id="KW-1185">Reference proteome</keyword>